<evidence type="ECO:0000256" key="13">
    <source>
        <dbReference type="ARBA" id="ARBA00023273"/>
    </source>
</evidence>
<keyword evidence="8" id="KW-0967">Endosome</keyword>
<dbReference type="InterPro" id="IPR048528">
    <property type="entry name" value="Lamp2-like_luminal"/>
</dbReference>
<evidence type="ECO:0000256" key="8">
    <source>
        <dbReference type="ARBA" id="ARBA00022753"/>
    </source>
</evidence>
<keyword evidence="11 20" id="KW-0472">Membrane</keyword>
<evidence type="ECO:0000256" key="14">
    <source>
        <dbReference type="ARBA" id="ARBA00023329"/>
    </source>
</evidence>
<evidence type="ECO:0000256" key="20">
    <source>
        <dbReference type="PROSITE-ProRule" id="PRU00740"/>
    </source>
</evidence>
<evidence type="ECO:0000256" key="7">
    <source>
        <dbReference type="ARBA" id="ARBA00022729"/>
    </source>
</evidence>
<dbReference type="PANTHER" id="PTHR11506:SF35">
    <property type="entry name" value="LYSOSOME-ASSOCIATED MEMBRANE GLYCOPROTEIN 5"/>
    <property type="match status" value="1"/>
</dbReference>
<dbReference type="AlphaFoldDB" id="A0A8K0KNX4"/>
<dbReference type="Proteomes" id="UP000792457">
    <property type="component" value="Unassembled WGS sequence"/>
</dbReference>
<evidence type="ECO:0000256" key="15">
    <source>
        <dbReference type="ARBA" id="ARBA00029428"/>
    </source>
</evidence>
<comment type="caution">
    <text evidence="20">Lacks conserved residue(s) required for the propagation of feature annotation.</text>
</comment>
<dbReference type="PANTHER" id="PTHR11506">
    <property type="entry name" value="LYSOSOME-ASSOCIATED MEMBRANE GLYCOPROTEIN"/>
    <property type="match status" value="1"/>
</dbReference>
<evidence type="ECO:0000259" key="24">
    <source>
        <dbReference type="Pfam" id="PF21222"/>
    </source>
</evidence>
<evidence type="ECO:0000256" key="10">
    <source>
        <dbReference type="ARBA" id="ARBA00023018"/>
    </source>
</evidence>
<evidence type="ECO:0000256" key="9">
    <source>
        <dbReference type="ARBA" id="ARBA00022989"/>
    </source>
</evidence>
<evidence type="ECO:0000256" key="21">
    <source>
        <dbReference type="SAM" id="MobiDB-lite"/>
    </source>
</evidence>
<evidence type="ECO:0000313" key="25">
    <source>
        <dbReference type="EMBL" id="KAG8238562.1"/>
    </source>
</evidence>
<keyword evidence="13" id="KW-0966">Cell projection</keyword>
<feature type="domain" description="Lysosome-associated membrane glycoprotein 2-like transmembrane" evidence="24">
    <location>
        <begin position="362"/>
        <end position="393"/>
    </location>
</feature>
<dbReference type="GO" id="GO:0031902">
    <property type="term" value="C:late endosome membrane"/>
    <property type="evidence" value="ECO:0007669"/>
    <property type="project" value="TreeGrafter"/>
</dbReference>
<evidence type="ECO:0000256" key="17">
    <source>
        <dbReference type="ARBA" id="ARBA00060492"/>
    </source>
</evidence>
<dbReference type="GO" id="GO:0072594">
    <property type="term" value="P:establishment of protein localization to organelle"/>
    <property type="evidence" value="ECO:0007669"/>
    <property type="project" value="TreeGrafter"/>
</dbReference>
<dbReference type="Pfam" id="PF21222">
    <property type="entry name" value="Lamp2_2nd"/>
    <property type="match status" value="1"/>
</dbReference>
<dbReference type="InterPro" id="IPR002000">
    <property type="entry name" value="Lysosome-assoc_membr_glycop"/>
</dbReference>
<name>A0A8K0KNX4_LADFU</name>
<evidence type="ECO:0000256" key="2">
    <source>
        <dbReference type="ARBA" id="ARBA00004158"/>
    </source>
</evidence>
<keyword evidence="9 22" id="KW-1133">Transmembrane helix</keyword>
<evidence type="ECO:0000256" key="4">
    <source>
        <dbReference type="ARBA" id="ARBA00004279"/>
    </source>
</evidence>
<dbReference type="PRINTS" id="PR01217">
    <property type="entry name" value="PRICHEXTENSN"/>
</dbReference>
<protein>
    <recommendedName>
        <fullName evidence="18">Lysosome-associated membrane glycoprotein 5</fullName>
    </recommendedName>
    <alternativeName>
        <fullName evidence="19">Lysosome-associated membrane protein 5</fullName>
    </alternativeName>
</protein>
<dbReference type="EMBL" id="KZ309374">
    <property type="protein sequence ID" value="KAG8238562.1"/>
    <property type="molecule type" value="Genomic_DNA"/>
</dbReference>
<accession>A0A8K0KNX4</accession>
<comment type="similarity">
    <text evidence="5 20">Belongs to the LAMP family.</text>
</comment>
<evidence type="ECO:0000313" key="26">
    <source>
        <dbReference type="Proteomes" id="UP000792457"/>
    </source>
</evidence>
<keyword evidence="26" id="KW-1185">Reference proteome</keyword>
<proteinExistence type="inferred from homology"/>
<dbReference type="Pfam" id="PF01299">
    <property type="entry name" value="Lamp2-like_luminal"/>
    <property type="match status" value="1"/>
</dbReference>
<feature type="region of interest" description="Disordered" evidence="21">
    <location>
        <begin position="60"/>
        <end position="167"/>
    </location>
</feature>
<evidence type="ECO:0000256" key="19">
    <source>
        <dbReference type="ARBA" id="ARBA00076257"/>
    </source>
</evidence>
<feature type="compositionally biased region" description="Low complexity" evidence="21">
    <location>
        <begin position="70"/>
        <end position="159"/>
    </location>
</feature>
<dbReference type="CDD" id="cd12087">
    <property type="entry name" value="TM_EGFR-like"/>
    <property type="match status" value="1"/>
</dbReference>
<feature type="domain" description="Lysosome-associated membrane glycoprotein 2-like luminal" evidence="23">
    <location>
        <begin position="173"/>
        <end position="338"/>
    </location>
</feature>
<evidence type="ECO:0000256" key="3">
    <source>
        <dbReference type="ARBA" id="ARBA00004172"/>
    </source>
</evidence>
<gene>
    <name evidence="25" type="ORF">J437_LFUL018213</name>
</gene>
<keyword evidence="7" id="KW-0732">Signal</keyword>
<dbReference type="OrthoDB" id="6232933at2759"/>
<evidence type="ECO:0000256" key="16">
    <source>
        <dbReference type="ARBA" id="ARBA00053950"/>
    </source>
</evidence>
<dbReference type="GO" id="GO:0005765">
    <property type="term" value="C:lysosomal membrane"/>
    <property type="evidence" value="ECO:0007669"/>
    <property type="project" value="TreeGrafter"/>
</dbReference>
<reference evidence="25" key="2">
    <citation type="submission" date="2017-10" db="EMBL/GenBank/DDBJ databases">
        <title>Ladona fulva Genome sequencing and assembly.</title>
        <authorList>
            <person name="Murali S."/>
            <person name="Richards S."/>
            <person name="Bandaranaike D."/>
            <person name="Bellair M."/>
            <person name="Blankenburg K."/>
            <person name="Chao H."/>
            <person name="Dinh H."/>
            <person name="Doddapaneni H."/>
            <person name="Dugan-Rocha S."/>
            <person name="Elkadiri S."/>
            <person name="Gnanaolivu R."/>
            <person name="Hernandez B."/>
            <person name="Skinner E."/>
            <person name="Javaid M."/>
            <person name="Lee S."/>
            <person name="Li M."/>
            <person name="Ming W."/>
            <person name="Munidasa M."/>
            <person name="Muniz J."/>
            <person name="Nguyen L."/>
            <person name="Hughes D."/>
            <person name="Osuji N."/>
            <person name="Pu L.-L."/>
            <person name="Puazo M."/>
            <person name="Qu C."/>
            <person name="Quiroz J."/>
            <person name="Raj R."/>
            <person name="Weissenberger G."/>
            <person name="Xin Y."/>
            <person name="Zou X."/>
            <person name="Han Y."/>
            <person name="Worley K."/>
            <person name="Muzny D."/>
            <person name="Gibbs R."/>
        </authorList>
    </citation>
    <scope>NUCLEOTIDE SEQUENCE</scope>
    <source>
        <strain evidence="25">Sampled in the wild</strain>
    </source>
</reference>
<evidence type="ECO:0000259" key="23">
    <source>
        <dbReference type="Pfam" id="PF01299"/>
    </source>
</evidence>
<dbReference type="GO" id="GO:0005886">
    <property type="term" value="C:plasma membrane"/>
    <property type="evidence" value="ECO:0007669"/>
    <property type="project" value="UniProtKB-SubCell"/>
</dbReference>
<reference evidence="25" key="1">
    <citation type="submission" date="2013-04" db="EMBL/GenBank/DDBJ databases">
        <authorList>
            <person name="Qu J."/>
            <person name="Murali S.C."/>
            <person name="Bandaranaike D."/>
            <person name="Bellair M."/>
            <person name="Blankenburg K."/>
            <person name="Chao H."/>
            <person name="Dinh H."/>
            <person name="Doddapaneni H."/>
            <person name="Downs B."/>
            <person name="Dugan-Rocha S."/>
            <person name="Elkadiri S."/>
            <person name="Gnanaolivu R.D."/>
            <person name="Hernandez B."/>
            <person name="Javaid M."/>
            <person name="Jayaseelan J.C."/>
            <person name="Lee S."/>
            <person name="Li M."/>
            <person name="Ming W."/>
            <person name="Munidasa M."/>
            <person name="Muniz J."/>
            <person name="Nguyen L."/>
            <person name="Ongeri F."/>
            <person name="Osuji N."/>
            <person name="Pu L.-L."/>
            <person name="Puazo M."/>
            <person name="Qu C."/>
            <person name="Quiroz J."/>
            <person name="Raj R."/>
            <person name="Weissenberger G."/>
            <person name="Xin Y."/>
            <person name="Zou X."/>
            <person name="Han Y."/>
            <person name="Richards S."/>
            <person name="Worley K."/>
            <person name="Muzny D."/>
            <person name="Gibbs R."/>
        </authorList>
    </citation>
    <scope>NUCLEOTIDE SEQUENCE</scope>
    <source>
        <strain evidence="25">Sampled in the wild</strain>
    </source>
</reference>
<evidence type="ECO:0000256" key="18">
    <source>
        <dbReference type="ARBA" id="ARBA00074379"/>
    </source>
</evidence>
<evidence type="ECO:0000256" key="22">
    <source>
        <dbReference type="SAM" id="Phobius"/>
    </source>
</evidence>
<comment type="function">
    <text evidence="16">Plays a role in short-term synaptic plasticity in a subset of GABAergic neurons in the brain.</text>
</comment>
<keyword evidence="6 20" id="KW-0812">Transmembrane</keyword>
<keyword evidence="14" id="KW-0968">Cytoplasmic vesicle</keyword>
<sequence length="396" mass="42444">MKAPYGHEIISQRKLKVKKLRIVESRMAANYFLVGLFFCLLVSLGTTQTEDKVNPYIGKKIAESPSNNGSDTTSTSTSSSTTSTTTVSPTPSPDTTTPVTTETPDTTTPSPKTTTPEPKTTTPDPNTTTPAPKTTTPVPDTTTPKPDTTTSTTTVAPSTTPAPPTPLPEPEMGSWVLNNTAENITCAIIHMALRIKVPYSVGINETQWALFNLPKNANITGKCDNTTLEMNTTDVKLMWSNSTDYLEISFLRDDAKKTFNITQLTLVQNTTGSAFINSTMNKRMTFVSNGSGLFAVEYVPVGSSYKCSHKVNINMTDSENAKSDDALLTFSKVQIQAFMNGTANAGFGSVLECPGLDASDIVPIAVGCALAGLVIGVLIAYLVGRRRSHARGYLSM</sequence>
<comment type="subcellular location">
    <subcellularLocation>
        <location evidence="4">Cell projection</location>
        <location evidence="4">Dendrite</location>
    </subcellularLocation>
    <subcellularLocation>
        <location evidence="17">Cell projection</location>
        <location evidence="17">Growth cone membrane</location>
        <topology evidence="17">Single-pass type I membrane protein</topology>
    </subcellularLocation>
    <subcellularLocation>
        <location evidence="15">Cytoplasmic vesicle</location>
        <location evidence="15">Secretory vesicle</location>
        <location evidence="15">Synaptic vesicle membrane</location>
        <topology evidence="15">Single-pass type I membrane protein</topology>
    </subcellularLocation>
    <subcellularLocation>
        <location evidence="2">Early endosome membrane</location>
        <topology evidence="2">Single-pass type I membrane protein</topology>
    </subcellularLocation>
    <subcellularLocation>
        <location evidence="1">Endoplasmic reticulum-Golgi intermediate compartment membrane</location>
        <topology evidence="1">Single-pass type I membrane protein</topology>
    </subcellularLocation>
    <subcellularLocation>
        <location evidence="20">Membrane</location>
        <topology evidence="20">Single-pass type I membrane protein</topology>
    </subcellularLocation>
    <subcellularLocation>
        <location evidence="3">Recycling endosome</location>
    </subcellularLocation>
</comment>
<evidence type="ECO:0000256" key="11">
    <source>
        <dbReference type="ARBA" id="ARBA00023136"/>
    </source>
</evidence>
<dbReference type="Gene3D" id="2.40.160.110">
    <property type="match status" value="1"/>
</dbReference>
<keyword evidence="12" id="KW-0325">Glycoprotein</keyword>
<dbReference type="PROSITE" id="PS51407">
    <property type="entry name" value="LAMP_3"/>
    <property type="match status" value="1"/>
</dbReference>
<evidence type="ECO:0000256" key="1">
    <source>
        <dbReference type="ARBA" id="ARBA00004151"/>
    </source>
</evidence>
<dbReference type="InterPro" id="IPR048524">
    <property type="entry name" value="Lamp2-like_TM"/>
</dbReference>
<feature type="transmembrane region" description="Helical" evidence="22">
    <location>
        <begin position="361"/>
        <end position="383"/>
    </location>
</feature>
<evidence type="ECO:0000256" key="6">
    <source>
        <dbReference type="ARBA" id="ARBA00022692"/>
    </source>
</evidence>
<keyword evidence="10" id="KW-0770">Synapse</keyword>
<evidence type="ECO:0000256" key="5">
    <source>
        <dbReference type="ARBA" id="ARBA00009644"/>
    </source>
</evidence>
<evidence type="ECO:0000256" key="12">
    <source>
        <dbReference type="ARBA" id="ARBA00023180"/>
    </source>
</evidence>
<organism evidence="25 26">
    <name type="scientific">Ladona fulva</name>
    <name type="common">Scarce chaser dragonfly</name>
    <name type="synonym">Libellula fulva</name>
    <dbReference type="NCBI Taxonomy" id="123851"/>
    <lineage>
        <taxon>Eukaryota</taxon>
        <taxon>Metazoa</taxon>
        <taxon>Ecdysozoa</taxon>
        <taxon>Arthropoda</taxon>
        <taxon>Hexapoda</taxon>
        <taxon>Insecta</taxon>
        <taxon>Pterygota</taxon>
        <taxon>Palaeoptera</taxon>
        <taxon>Odonata</taxon>
        <taxon>Epiprocta</taxon>
        <taxon>Anisoptera</taxon>
        <taxon>Libelluloidea</taxon>
        <taxon>Libellulidae</taxon>
        <taxon>Ladona</taxon>
    </lineage>
</organism>
<comment type="caution">
    <text evidence="25">The sequence shown here is derived from an EMBL/GenBank/DDBJ whole genome shotgun (WGS) entry which is preliminary data.</text>
</comment>